<evidence type="ECO:0000313" key="3">
    <source>
        <dbReference type="WBParaSite" id="ECPE_0000980801-mRNA-1"/>
    </source>
</evidence>
<keyword evidence="2" id="KW-1185">Reference proteome</keyword>
<sequence length="113" mass="12622">MTDLATRIPLVEKQHRVTDTDRNAKLANTYVGITQSAYLTQALRSSSVTMMMMAHKENTTVQSADVVTTEKDSTITEPHASGFISTPVSYVHAGGFRYQIRRPVESWKFVEVS</sequence>
<dbReference type="AlphaFoldDB" id="A0A183AS42"/>
<dbReference type="WBParaSite" id="ECPE_0000980801-mRNA-1">
    <property type="protein sequence ID" value="ECPE_0000980801-mRNA-1"/>
    <property type="gene ID" value="ECPE_0000980801"/>
</dbReference>
<gene>
    <name evidence="1" type="ORF">ECPE_LOCUS9777</name>
</gene>
<proteinExistence type="predicted"/>
<evidence type="ECO:0000313" key="1">
    <source>
        <dbReference type="EMBL" id="VDP85948.1"/>
    </source>
</evidence>
<dbReference type="Proteomes" id="UP000272942">
    <property type="component" value="Unassembled WGS sequence"/>
</dbReference>
<dbReference type="EMBL" id="UZAN01047950">
    <property type="protein sequence ID" value="VDP85948.1"/>
    <property type="molecule type" value="Genomic_DNA"/>
</dbReference>
<name>A0A183AS42_9TREM</name>
<protein>
    <submittedName>
        <fullName evidence="3">Phage protein</fullName>
    </submittedName>
</protein>
<evidence type="ECO:0000313" key="2">
    <source>
        <dbReference type="Proteomes" id="UP000272942"/>
    </source>
</evidence>
<dbReference type="OrthoDB" id="6272227at2759"/>
<reference evidence="1 2" key="2">
    <citation type="submission" date="2018-11" db="EMBL/GenBank/DDBJ databases">
        <authorList>
            <consortium name="Pathogen Informatics"/>
        </authorList>
    </citation>
    <scope>NUCLEOTIDE SEQUENCE [LARGE SCALE GENOMIC DNA]</scope>
    <source>
        <strain evidence="1 2">Egypt</strain>
    </source>
</reference>
<reference evidence="3" key="1">
    <citation type="submission" date="2016-06" db="UniProtKB">
        <authorList>
            <consortium name="WormBaseParasite"/>
        </authorList>
    </citation>
    <scope>IDENTIFICATION</scope>
</reference>
<organism evidence="3">
    <name type="scientific">Echinostoma caproni</name>
    <dbReference type="NCBI Taxonomy" id="27848"/>
    <lineage>
        <taxon>Eukaryota</taxon>
        <taxon>Metazoa</taxon>
        <taxon>Spiralia</taxon>
        <taxon>Lophotrochozoa</taxon>
        <taxon>Platyhelminthes</taxon>
        <taxon>Trematoda</taxon>
        <taxon>Digenea</taxon>
        <taxon>Plagiorchiida</taxon>
        <taxon>Echinostomata</taxon>
        <taxon>Echinostomatoidea</taxon>
        <taxon>Echinostomatidae</taxon>
        <taxon>Echinostoma</taxon>
    </lineage>
</organism>
<accession>A0A183AS42</accession>